<dbReference type="Pfam" id="PF00294">
    <property type="entry name" value="PfkB"/>
    <property type="match status" value="1"/>
</dbReference>
<dbReference type="Proteomes" id="UP000068016">
    <property type="component" value="Unassembled WGS sequence"/>
</dbReference>
<dbReference type="SUPFAM" id="SSF53613">
    <property type="entry name" value="Ribokinase-like"/>
    <property type="match status" value="1"/>
</dbReference>
<evidence type="ECO:0000313" key="4">
    <source>
        <dbReference type="EMBL" id="KWN24143.1"/>
    </source>
</evidence>
<gene>
    <name evidence="4" type="ORF">WT83_01800</name>
</gene>
<dbReference type="GO" id="GO:0033785">
    <property type="term" value="F:heptose 7-phosphate kinase activity"/>
    <property type="evidence" value="ECO:0007669"/>
    <property type="project" value="TreeGrafter"/>
</dbReference>
<feature type="domain" description="Carbohydrate kinase PfkB" evidence="3">
    <location>
        <begin position="32"/>
        <end position="320"/>
    </location>
</feature>
<keyword evidence="1" id="KW-0808">Transferase</keyword>
<evidence type="ECO:0000256" key="2">
    <source>
        <dbReference type="ARBA" id="ARBA00022777"/>
    </source>
</evidence>
<reference evidence="4 5" key="1">
    <citation type="submission" date="2015-11" db="EMBL/GenBank/DDBJ databases">
        <title>Expanding the genomic diversity of Burkholderia species for the development of highly accurate diagnostics.</title>
        <authorList>
            <person name="Sahl J."/>
            <person name="Keim P."/>
            <person name="Wagner D."/>
        </authorList>
    </citation>
    <scope>NUCLEOTIDE SEQUENCE [LARGE SCALE GENOMIC DNA]</scope>
    <source>
        <strain evidence="4 5">MSMB793WGS</strain>
    </source>
</reference>
<dbReference type="GO" id="GO:0016773">
    <property type="term" value="F:phosphotransferase activity, alcohol group as acceptor"/>
    <property type="evidence" value="ECO:0007669"/>
    <property type="project" value="InterPro"/>
</dbReference>
<organism evidence="4 5">
    <name type="scientific">Burkholderia territorii</name>
    <dbReference type="NCBI Taxonomy" id="1503055"/>
    <lineage>
        <taxon>Bacteria</taxon>
        <taxon>Pseudomonadati</taxon>
        <taxon>Pseudomonadota</taxon>
        <taxon>Betaproteobacteria</taxon>
        <taxon>Burkholderiales</taxon>
        <taxon>Burkholderiaceae</taxon>
        <taxon>Burkholderia</taxon>
        <taxon>Burkholderia cepacia complex</taxon>
    </lineage>
</organism>
<dbReference type="InterPro" id="IPR011913">
    <property type="entry name" value="RfaE_dom_I"/>
</dbReference>
<evidence type="ECO:0000259" key="3">
    <source>
        <dbReference type="Pfam" id="PF00294"/>
    </source>
</evidence>
<proteinExistence type="predicted"/>
<comment type="caution">
    <text evidence="4">The sequence shown here is derived from an EMBL/GenBank/DDBJ whole genome shotgun (WGS) entry which is preliminary data.</text>
</comment>
<dbReference type="InterPro" id="IPR029056">
    <property type="entry name" value="Ribokinase-like"/>
</dbReference>
<dbReference type="FunFam" id="3.40.1190.20:FF:000002">
    <property type="entry name" value="Bifunctional protein HldE"/>
    <property type="match status" value="1"/>
</dbReference>
<dbReference type="AlphaFoldDB" id="A0A108F6W9"/>
<accession>A0A108F6W9</accession>
<sequence length="332" mass="36265">MFMTFGDRLGVASGAEFSGRVVVPLEQMQRSNVLVVGDVMLDRYWFGNADRISPEAPVPVVHVQRTEERLGGAANVACNIVGLGARASLICVIGCDEPGARIMSLLEESKVNVLAERDESIATIIKLRILARQQQLLRADFEEPPAKEILLAGLSRFEERVQDVSVVLLSDYAKGGLTHVSRMIEIAREHGKSVLIDPKGADWERYRGASLITPNRAELREVIGQWCTNDELRERVQQLREQFALKALLLTRSEEGMTLYSDDGELHVPARAREVFDVSGAGDTVIATIAAMIGAGVPLPNAVEYANRAAGVVVGRIGTSPINYNELFATEA</sequence>
<evidence type="ECO:0000256" key="1">
    <source>
        <dbReference type="ARBA" id="ARBA00022679"/>
    </source>
</evidence>
<dbReference type="GO" id="GO:0033786">
    <property type="term" value="F:heptose-1-phosphate adenylyltransferase activity"/>
    <property type="evidence" value="ECO:0007669"/>
    <property type="project" value="TreeGrafter"/>
</dbReference>
<dbReference type="NCBIfam" id="TIGR02198">
    <property type="entry name" value="rfaE_dom_I"/>
    <property type="match status" value="1"/>
</dbReference>
<evidence type="ECO:0000313" key="5">
    <source>
        <dbReference type="Proteomes" id="UP000068016"/>
    </source>
</evidence>
<dbReference type="GO" id="GO:0005829">
    <property type="term" value="C:cytosol"/>
    <property type="evidence" value="ECO:0007669"/>
    <property type="project" value="TreeGrafter"/>
</dbReference>
<name>A0A108F6W9_9BURK</name>
<dbReference type="Gene3D" id="3.40.1190.20">
    <property type="match status" value="1"/>
</dbReference>
<dbReference type="PANTHER" id="PTHR46969:SF1">
    <property type="entry name" value="BIFUNCTIONAL PROTEIN HLDE"/>
    <property type="match status" value="1"/>
</dbReference>
<dbReference type="InterPro" id="IPR011611">
    <property type="entry name" value="PfkB_dom"/>
</dbReference>
<dbReference type="CDD" id="cd01172">
    <property type="entry name" value="RfaE_like"/>
    <property type="match status" value="1"/>
</dbReference>
<protein>
    <recommendedName>
        <fullName evidence="3">Carbohydrate kinase PfkB domain-containing protein</fullName>
    </recommendedName>
</protein>
<keyword evidence="2" id="KW-0418">Kinase</keyword>
<dbReference type="EMBL" id="LPLZ01000006">
    <property type="protein sequence ID" value="KWN24143.1"/>
    <property type="molecule type" value="Genomic_DNA"/>
</dbReference>
<dbReference type="PANTHER" id="PTHR46969">
    <property type="entry name" value="BIFUNCTIONAL PROTEIN HLDE"/>
    <property type="match status" value="1"/>
</dbReference>